<dbReference type="RefSeq" id="WP_024038288.1">
    <property type="nucleotide sequence ID" value="NZ_CABIXZ010000001.1"/>
</dbReference>
<feature type="region of interest" description="Disordered" evidence="1">
    <location>
        <begin position="71"/>
        <end position="102"/>
    </location>
</feature>
<dbReference type="GeneID" id="89564920"/>
<keyword evidence="2" id="KW-0472">Membrane</keyword>
<keyword evidence="2" id="KW-1133">Transmembrane helix</keyword>
<feature type="compositionally biased region" description="Polar residues" evidence="1">
    <location>
        <begin position="85"/>
        <end position="94"/>
    </location>
</feature>
<keyword evidence="2" id="KW-0812">Transmembrane</keyword>
<organism evidence="3">
    <name type="scientific">Intestinibacter bartlettii</name>
    <dbReference type="NCBI Taxonomy" id="261299"/>
    <lineage>
        <taxon>Bacteria</taxon>
        <taxon>Bacillati</taxon>
        <taxon>Bacillota</taxon>
        <taxon>Clostridia</taxon>
        <taxon>Peptostreptococcales</taxon>
        <taxon>Peptostreptococcaceae</taxon>
        <taxon>Intestinibacter</taxon>
    </lineage>
</organism>
<feature type="transmembrane region" description="Helical" evidence="2">
    <location>
        <begin position="39"/>
        <end position="60"/>
    </location>
</feature>
<evidence type="ECO:0000256" key="1">
    <source>
        <dbReference type="SAM" id="MobiDB-lite"/>
    </source>
</evidence>
<dbReference type="EMBL" id="CACRUE010000045">
    <property type="protein sequence ID" value="VYU53197.1"/>
    <property type="molecule type" value="Genomic_DNA"/>
</dbReference>
<name>A0A6N3FL79_9FIRM</name>
<dbReference type="AlphaFoldDB" id="A0A6N3FL79"/>
<protein>
    <submittedName>
        <fullName evidence="3">Uncharacterized protein</fullName>
    </submittedName>
</protein>
<gene>
    <name evidence="3" type="ORF">IBLFYP30_00475</name>
</gene>
<evidence type="ECO:0000313" key="3">
    <source>
        <dbReference type="EMBL" id="VYU53197.1"/>
    </source>
</evidence>
<proteinExistence type="predicted"/>
<feature type="transmembrane region" description="Helical" evidence="2">
    <location>
        <begin position="12"/>
        <end position="33"/>
    </location>
</feature>
<sequence length="102" mass="11925">MKNVFKRIFKTLLTSLLVTFFAMLVLMIGNKIMGVERVGIVYLLLGGLCFSMLFVGLIFARQDYIFNKTPKRTSRRPVKKEVQRTKTPQNNIQRNNKRREIS</sequence>
<evidence type="ECO:0000256" key="2">
    <source>
        <dbReference type="SAM" id="Phobius"/>
    </source>
</evidence>
<reference evidence="3" key="1">
    <citation type="submission" date="2019-11" db="EMBL/GenBank/DDBJ databases">
        <authorList>
            <person name="Feng L."/>
        </authorList>
    </citation>
    <scope>NUCLEOTIDE SEQUENCE</scope>
    <source>
        <strain evidence="3">IbartlettiiLFYP30</strain>
    </source>
</reference>
<accession>A0A6N3FL79</accession>